<dbReference type="AlphaFoldDB" id="A0A443HL38"/>
<accession>A0A443HL38</accession>
<reference evidence="8 9" key="1">
    <citation type="journal article" date="2018" name="Front. Microbiol.">
        <title>Genomic and genetic insights into a cosmopolitan fungus, Paecilomyces variotii (Eurotiales).</title>
        <authorList>
            <person name="Urquhart A.S."/>
            <person name="Mondo S.J."/>
            <person name="Makela M.R."/>
            <person name="Hane J.K."/>
            <person name="Wiebenga A."/>
            <person name="He G."/>
            <person name="Mihaltcheva S."/>
            <person name="Pangilinan J."/>
            <person name="Lipzen A."/>
            <person name="Barry K."/>
            <person name="de Vries R.P."/>
            <person name="Grigoriev I.V."/>
            <person name="Idnurm A."/>
        </authorList>
    </citation>
    <scope>NUCLEOTIDE SEQUENCE [LARGE SCALE GENOMIC DNA]</scope>
    <source>
        <strain evidence="8 9">CBS 101075</strain>
    </source>
</reference>
<keyword evidence="3" id="KW-0809">Transit peptide</keyword>
<protein>
    <recommendedName>
        <fullName evidence="7">Large ribosomal subunit protein bL32m</fullName>
    </recommendedName>
</protein>
<dbReference type="GeneID" id="39598504"/>
<dbReference type="InterPro" id="IPR011332">
    <property type="entry name" value="Ribosomal_zn-bd"/>
</dbReference>
<evidence type="ECO:0000313" key="8">
    <source>
        <dbReference type="EMBL" id="RWQ92518.1"/>
    </source>
</evidence>
<keyword evidence="6" id="KW-0687">Ribonucleoprotein</keyword>
<dbReference type="GO" id="GO:0005762">
    <property type="term" value="C:mitochondrial large ribosomal subunit"/>
    <property type="evidence" value="ECO:0007669"/>
    <property type="project" value="TreeGrafter"/>
</dbReference>
<dbReference type="GO" id="GO:0003735">
    <property type="term" value="F:structural constituent of ribosome"/>
    <property type="evidence" value="ECO:0007669"/>
    <property type="project" value="InterPro"/>
</dbReference>
<dbReference type="PANTHER" id="PTHR21026:SF2">
    <property type="entry name" value="LARGE RIBOSOMAL SUBUNIT PROTEIN BL32M"/>
    <property type="match status" value="1"/>
</dbReference>
<keyword evidence="4 8" id="KW-0689">Ribosomal protein</keyword>
<proteinExistence type="inferred from homology"/>
<dbReference type="RefSeq" id="XP_028482163.1">
    <property type="nucleotide sequence ID" value="XM_028629227.1"/>
</dbReference>
<comment type="caution">
    <text evidence="8">The sequence shown here is derived from an EMBL/GenBank/DDBJ whole genome shotgun (WGS) entry which is preliminary data.</text>
</comment>
<evidence type="ECO:0000256" key="7">
    <source>
        <dbReference type="ARBA" id="ARBA00039935"/>
    </source>
</evidence>
<dbReference type="EMBL" id="RCNU01000013">
    <property type="protein sequence ID" value="RWQ92518.1"/>
    <property type="molecule type" value="Genomic_DNA"/>
</dbReference>
<comment type="similarity">
    <text evidence="2">Belongs to the bacterial ribosomal protein bL32 family.</text>
</comment>
<comment type="subcellular location">
    <subcellularLocation>
        <location evidence="1">Mitochondrion</location>
    </subcellularLocation>
</comment>
<dbReference type="VEuPathDB" id="FungiDB:C8Q69DRAFT_447707"/>
<keyword evidence="5" id="KW-0496">Mitochondrion</keyword>
<evidence type="ECO:0000256" key="2">
    <source>
        <dbReference type="ARBA" id="ARBA00008560"/>
    </source>
</evidence>
<dbReference type="Proteomes" id="UP000283841">
    <property type="component" value="Unassembled WGS sequence"/>
</dbReference>
<dbReference type="GO" id="GO:0006412">
    <property type="term" value="P:translation"/>
    <property type="evidence" value="ECO:0007669"/>
    <property type="project" value="InterPro"/>
</dbReference>
<dbReference type="InterPro" id="IPR051991">
    <property type="entry name" value="Mitoribosomal_protein_bL32"/>
</dbReference>
<evidence type="ECO:0000256" key="6">
    <source>
        <dbReference type="ARBA" id="ARBA00023274"/>
    </source>
</evidence>
<dbReference type="Pfam" id="PF01783">
    <property type="entry name" value="Ribosomal_L32p"/>
    <property type="match status" value="1"/>
</dbReference>
<dbReference type="STRING" id="264951.A0A443HL38"/>
<evidence type="ECO:0000256" key="4">
    <source>
        <dbReference type="ARBA" id="ARBA00022980"/>
    </source>
</evidence>
<keyword evidence="9" id="KW-1185">Reference proteome</keyword>
<sequence>MAASRSLSAFALFRPQPFISQSPSVSRWQSLVKAFLFNHDSSFTPAASSTSVNGILSGIWESILRAVPKKKTSHMKKRHRQMAGKALKDVKNLNRCSGCGQIKRAHLLCPNCVSEIRQQWRQVQKE</sequence>
<evidence type="ECO:0000256" key="3">
    <source>
        <dbReference type="ARBA" id="ARBA00022946"/>
    </source>
</evidence>
<dbReference type="InterPro" id="IPR002677">
    <property type="entry name" value="Ribosomal_bL32"/>
</dbReference>
<organism evidence="8 9">
    <name type="scientific">Byssochlamys spectabilis</name>
    <name type="common">Paecilomyces variotii</name>
    <dbReference type="NCBI Taxonomy" id="264951"/>
    <lineage>
        <taxon>Eukaryota</taxon>
        <taxon>Fungi</taxon>
        <taxon>Dikarya</taxon>
        <taxon>Ascomycota</taxon>
        <taxon>Pezizomycotina</taxon>
        <taxon>Eurotiomycetes</taxon>
        <taxon>Eurotiomycetidae</taxon>
        <taxon>Eurotiales</taxon>
        <taxon>Thermoascaceae</taxon>
        <taxon>Paecilomyces</taxon>
    </lineage>
</organism>
<dbReference type="SUPFAM" id="SSF57829">
    <property type="entry name" value="Zn-binding ribosomal proteins"/>
    <property type="match status" value="1"/>
</dbReference>
<name>A0A443HL38_BYSSP</name>
<evidence type="ECO:0000256" key="1">
    <source>
        <dbReference type="ARBA" id="ARBA00004173"/>
    </source>
</evidence>
<dbReference type="NCBIfam" id="TIGR01031">
    <property type="entry name" value="rpmF_bact"/>
    <property type="match status" value="1"/>
</dbReference>
<gene>
    <name evidence="8" type="ORF">C8Q69DRAFT_447707</name>
</gene>
<dbReference type="PANTHER" id="PTHR21026">
    <property type="entry name" value="39S RIBOSOMAL PROTEIN L32, MITOCHONDRIAL"/>
    <property type="match status" value="1"/>
</dbReference>
<evidence type="ECO:0000256" key="5">
    <source>
        <dbReference type="ARBA" id="ARBA00023128"/>
    </source>
</evidence>
<evidence type="ECO:0000313" key="9">
    <source>
        <dbReference type="Proteomes" id="UP000283841"/>
    </source>
</evidence>